<feature type="compositionally biased region" description="Basic and acidic residues" evidence="2">
    <location>
        <begin position="83"/>
        <end position="104"/>
    </location>
</feature>
<evidence type="ECO:0000313" key="4">
    <source>
        <dbReference type="WBParaSite" id="MhA1_Contig1918.frz3.gene2"/>
    </source>
</evidence>
<feature type="region of interest" description="Disordered" evidence="2">
    <location>
        <begin position="79"/>
        <end position="114"/>
    </location>
</feature>
<sequence>MSDIYDNPSILEKLGTTQSSPTSPNTTGAVSFTSSVYLSSLVDQLREQLTEKQKENEELKTRNAELELTLKNVYGMVGNVLPSKKEVKQDTPGRKEEDVKKKDFVGGGKKKNTK</sequence>
<keyword evidence="3" id="KW-1185">Reference proteome</keyword>
<proteinExistence type="predicted"/>
<reference evidence="4" key="1">
    <citation type="submission" date="2016-11" db="UniProtKB">
        <authorList>
            <consortium name="WormBaseParasite"/>
        </authorList>
    </citation>
    <scope>IDENTIFICATION</scope>
</reference>
<accession>A0A1I8BBM8</accession>
<evidence type="ECO:0000256" key="2">
    <source>
        <dbReference type="SAM" id="MobiDB-lite"/>
    </source>
</evidence>
<evidence type="ECO:0000256" key="1">
    <source>
        <dbReference type="SAM" id="Coils"/>
    </source>
</evidence>
<keyword evidence="1" id="KW-0175">Coiled coil</keyword>
<evidence type="ECO:0000313" key="3">
    <source>
        <dbReference type="Proteomes" id="UP000095281"/>
    </source>
</evidence>
<organism evidence="3 4">
    <name type="scientific">Meloidogyne hapla</name>
    <name type="common">Root-knot nematode worm</name>
    <dbReference type="NCBI Taxonomy" id="6305"/>
    <lineage>
        <taxon>Eukaryota</taxon>
        <taxon>Metazoa</taxon>
        <taxon>Ecdysozoa</taxon>
        <taxon>Nematoda</taxon>
        <taxon>Chromadorea</taxon>
        <taxon>Rhabditida</taxon>
        <taxon>Tylenchina</taxon>
        <taxon>Tylenchomorpha</taxon>
        <taxon>Tylenchoidea</taxon>
        <taxon>Meloidogynidae</taxon>
        <taxon>Meloidogyninae</taxon>
        <taxon>Meloidogyne</taxon>
    </lineage>
</organism>
<feature type="region of interest" description="Disordered" evidence="2">
    <location>
        <begin position="1"/>
        <end position="30"/>
    </location>
</feature>
<name>A0A1I8BBM8_MELHA</name>
<feature type="coiled-coil region" evidence="1">
    <location>
        <begin position="38"/>
        <end position="69"/>
    </location>
</feature>
<feature type="compositionally biased region" description="Low complexity" evidence="2">
    <location>
        <begin position="16"/>
        <end position="27"/>
    </location>
</feature>
<dbReference type="Proteomes" id="UP000095281">
    <property type="component" value="Unplaced"/>
</dbReference>
<dbReference type="AlphaFoldDB" id="A0A1I8BBM8"/>
<protein>
    <submittedName>
        <fullName evidence="4">EKC/KEOPS complex subunit GON7</fullName>
    </submittedName>
</protein>
<dbReference type="WBParaSite" id="MhA1_Contig1918.frz3.gene2">
    <property type="protein sequence ID" value="MhA1_Contig1918.frz3.gene2"/>
    <property type="gene ID" value="MhA1_Contig1918.frz3.gene2"/>
</dbReference>